<dbReference type="Pfam" id="PF00512">
    <property type="entry name" value="HisKA"/>
    <property type="match status" value="1"/>
</dbReference>
<dbReference type="Gene3D" id="6.10.340.10">
    <property type="match status" value="1"/>
</dbReference>
<evidence type="ECO:0000256" key="8">
    <source>
        <dbReference type="ARBA" id="ARBA00022989"/>
    </source>
</evidence>
<organism evidence="13 14">
    <name type="scientific">Ruegeria haliotis</name>
    <dbReference type="NCBI Taxonomy" id="2747601"/>
    <lineage>
        <taxon>Bacteria</taxon>
        <taxon>Pseudomonadati</taxon>
        <taxon>Pseudomonadota</taxon>
        <taxon>Alphaproteobacteria</taxon>
        <taxon>Rhodobacterales</taxon>
        <taxon>Roseobacteraceae</taxon>
        <taxon>Ruegeria</taxon>
    </lineage>
</organism>
<evidence type="ECO:0000256" key="5">
    <source>
        <dbReference type="ARBA" id="ARBA00022679"/>
    </source>
</evidence>
<dbReference type="SMART" id="SM00304">
    <property type="entry name" value="HAMP"/>
    <property type="match status" value="1"/>
</dbReference>
<feature type="domain" description="HAMP" evidence="12">
    <location>
        <begin position="176"/>
        <end position="229"/>
    </location>
</feature>
<keyword evidence="4" id="KW-0597">Phosphoprotein</keyword>
<gene>
    <name evidence="13" type="ORF">HW561_16695</name>
</gene>
<keyword evidence="10" id="KW-0472">Membrane</keyword>
<evidence type="ECO:0000256" key="10">
    <source>
        <dbReference type="SAM" id="Phobius"/>
    </source>
</evidence>
<dbReference type="PROSITE" id="PS50109">
    <property type="entry name" value="HIS_KIN"/>
    <property type="match status" value="1"/>
</dbReference>
<evidence type="ECO:0000259" key="11">
    <source>
        <dbReference type="PROSITE" id="PS50109"/>
    </source>
</evidence>
<dbReference type="Pfam" id="PF02518">
    <property type="entry name" value="HATPase_c"/>
    <property type="match status" value="1"/>
</dbReference>
<dbReference type="EMBL" id="JABXWT010000011">
    <property type="protein sequence ID" value="NVO57436.1"/>
    <property type="molecule type" value="Genomic_DNA"/>
</dbReference>
<keyword evidence="7 13" id="KW-0418">Kinase</keyword>
<dbReference type="SUPFAM" id="SSF55874">
    <property type="entry name" value="ATPase domain of HSP90 chaperone/DNA topoisomerase II/histidine kinase"/>
    <property type="match status" value="1"/>
</dbReference>
<dbReference type="InterPro" id="IPR036890">
    <property type="entry name" value="HATPase_C_sf"/>
</dbReference>
<evidence type="ECO:0000256" key="2">
    <source>
        <dbReference type="ARBA" id="ARBA00004370"/>
    </source>
</evidence>
<dbReference type="EC" id="2.7.13.3" evidence="3"/>
<dbReference type="SMART" id="SM00388">
    <property type="entry name" value="HisKA"/>
    <property type="match status" value="1"/>
</dbReference>
<protein>
    <recommendedName>
        <fullName evidence="3">histidine kinase</fullName>
        <ecNumber evidence="3">2.7.13.3</ecNumber>
    </recommendedName>
</protein>
<reference evidence="13 14" key="1">
    <citation type="submission" date="2020-06" db="EMBL/GenBank/DDBJ databases">
        <authorList>
            <person name="Cao W.R."/>
        </authorList>
    </citation>
    <scope>NUCLEOTIDE SEQUENCE [LARGE SCALE GENOMIC DNA]</scope>
    <source>
        <strain evidence="13 14">B1Z28</strain>
    </source>
</reference>
<keyword evidence="8 10" id="KW-1133">Transmembrane helix</keyword>
<dbReference type="GO" id="GO:0016301">
    <property type="term" value="F:kinase activity"/>
    <property type="evidence" value="ECO:0007669"/>
    <property type="project" value="UniProtKB-KW"/>
</dbReference>
<evidence type="ECO:0000256" key="6">
    <source>
        <dbReference type="ARBA" id="ARBA00022692"/>
    </source>
</evidence>
<sequence length="454" mass="49749">MTKLLRRSALRQSLVLSGVFLMGLLVAGTLVLLGANGAVERQLDQMLMTRHALLAEDLRETPPEVIFPNSGKIQPRSANFEALVTDDGTIYGQLPTETEIVTGLQTILFKPRNEKIRNEHQYFWRAYSTRVEDGNLIVGTRADIYNEAVELLPLAFLISAGLIILVVLGGGLWFATRNQARLDRIHLALDRIAAGDLDSRINVTHPVDDLDDLSDRVDDTAERIALLMGYIRQSASGIAHDLKTPLTRLGIRVETLADAIDRGSDPTEDLAAVQRQISQMSQIFSLLLRIAEIERGSSHIRMQEVDLGALAEVVADIYQAVIEDEGGSLRLELDAPALVWGNEALLVQALSNLMENALRHGRNPESQRPVVTLSVVGSALCVRDSGPGIAPEHHDEALVPMKRLDDQVPGYGLGLALVNSVANLHRARLVLDWANCDRKCGLSVCLHFTSADGR</sequence>
<dbReference type="InterPro" id="IPR003594">
    <property type="entry name" value="HATPase_dom"/>
</dbReference>
<dbReference type="PROSITE" id="PS50885">
    <property type="entry name" value="HAMP"/>
    <property type="match status" value="1"/>
</dbReference>
<proteinExistence type="predicted"/>
<comment type="subcellular location">
    <subcellularLocation>
        <location evidence="2">Membrane</location>
    </subcellularLocation>
</comment>
<dbReference type="InterPro" id="IPR005467">
    <property type="entry name" value="His_kinase_dom"/>
</dbReference>
<keyword evidence="14" id="KW-1185">Reference proteome</keyword>
<dbReference type="Gene3D" id="3.30.565.10">
    <property type="entry name" value="Histidine kinase-like ATPase, C-terminal domain"/>
    <property type="match status" value="1"/>
</dbReference>
<dbReference type="PANTHER" id="PTHR45436:SF8">
    <property type="entry name" value="HISTIDINE KINASE"/>
    <property type="match status" value="1"/>
</dbReference>
<dbReference type="Proteomes" id="UP000630805">
    <property type="component" value="Unassembled WGS sequence"/>
</dbReference>
<dbReference type="InterPro" id="IPR050428">
    <property type="entry name" value="TCS_sensor_his_kinase"/>
</dbReference>
<dbReference type="RefSeq" id="WP_176866506.1">
    <property type="nucleotide sequence ID" value="NZ_JABXWT010000011.1"/>
</dbReference>
<dbReference type="Gene3D" id="1.10.287.130">
    <property type="match status" value="1"/>
</dbReference>
<dbReference type="InterPro" id="IPR036097">
    <property type="entry name" value="HisK_dim/P_sf"/>
</dbReference>
<keyword evidence="9" id="KW-0902">Two-component regulatory system</keyword>
<evidence type="ECO:0000256" key="1">
    <source>
        <dbReference type="ARBA" id="ARBA00000085"/>
    </source>
</evidence>
<feature type="domain" description="Histidine kinase" evidence="11">
    <location>
        <begin position="237"/>
        <end position="429"/>
    </location>
</feature>
<evidence type="ECO:0000256" key="7">
    <source>
        <dbReference type="ARBA" id="ARBA00022777"/>
    </source>
</evidence>
<dbReference type="PANTHER" id="PTHR45436">
    <property type="entry name" value="SENSOR HISTIDINE KINASE YKOH"/>
    <property type="match status" value="1"/>
</dbReference>
<dbReference type="Pfam" id="PF00672">
    <property type="entry name" value="HAMP"/>
    <property type="match status" value="1"/>
</dbReference>
<dbReference type="SUPFAM" id="SSF47384">
    <property type="entry name" value="Homodimeric domain of signal transducing histidine kinase"/>
    <property type="match status" value="1"/>
</dbReference>
<dbReference type="SMART" id="SM00387">
    <property type="entry name" value="HATPase_c"/>
    <property type="match status" value="1"/>
</dbReference>
<dbReference type="InterPro" id="IPR003661">
    <property type="entry name" value="HisK_dim/P_dom"/>
</dbReference>
<dbReference type="CDD" id="cd00082">
    <property type="entry name" value="HisKA"/>
    <property type="match status" value="1"/>
</dbReference>
<evidence type="ECO:0000313" key="13">
    <source>
        <dbReference type="EMBL" id="NVO57436.1"/>
    </source>
</evidence>
<evidence type="ECO:0000259" key="12">
    <source>
        <dbReference type="PROSITE" id="PS50885"/>
    </source>
</evidence>
<dbReference type="InterPro" id="IPR003660">
    <property type="entry name" value="HAMP_dom"/>
</dbReference>
<accession>A0ABX2PUV5</accession>
<evidence type="ECO:0000313" key="14">
    <source>
        <dbReference type="Proteomes" id="UP000630805"/>
    </source>
</evidence>
<name>A0ABX2PUV5_9RHOB</name>
<comment type="catalytic activity">
    <reaction evidence="1">
        <text>ATP + protein L-histidine = ADP + protein N-phospho-L-histidine.</text>
        <dbReference type="EC" id="2.7.13.3"/>
    </reaction>
</comment>
<evidence type="ECO:0000256" key="3">
    <source>
        <dbReference type="ARBA" id="ARBA00012438"/>
    </source>
</evidence>
<evidence type="ECO:0000256" key="4">
    <source>
        <dbReference type="ARBA" id="ARBA00022553"/>
    </source>
</evidence>
<keyword evidence="5" id="KW-0808">Transferase</keyword>
<keyword evidence="6 10" id="KW-0812">Transmembrane</keyword>
<comment type="caution">
    <text evidence="13">The sequence shown here is derived from an EMBL/GenBank/DDBJ whole genome shotgun (WGS) entry which is preliminary data.</text>
</comment>
<feature type="transmembrane region" description="Helical" evidence="10">
    <location>
        <begin position="151"/>
        <end position="175"/>
    </location>
</feature>
<evidence type="ECO:0000256" key="9">
    <source>
        <dbReference type="ARBA" id="ARBA00023012"/>
    </source>
</evidence>